<feature type="compositionally biased region" description="Low complexity" evidence="1">
    <location>
        <begin position="43"/>
        <end position="56"/>
    </location>
</feature>
<evidence type="ECO:0000256" key="1">
    <source>
        <dbReference type="SAM" id="MobiDB-lite"/>
    </source>
</evidence>
<protein>
    <submittedName>
        <fullName evidence="2">59d965f9-f890-45ee-8647-c8ff68811109-CDS</fullName>
    </submittedName>
</protein>
<evidence type="ECO:0000313" key="3">
    <source>
        <dbReference type="Proteomes" id="UP000624404"/>
    </source>
</evidence>
<dbReference type="OrthoDB" id="3552026at2759"/>
<dbReference type="AlphaFoldDB" id="A0A8H2VXN9"/>
<proteinExistence type="predicted"/>
<name>A0A8H2VXN9_9HELO</name>
<dbReference type="Proteomes" id="UP000624404">
    <property type="component" value="Unassembled WGS sequence"/>
</dbReference>
<sequence>MLTQSSIIACRISNSLPNTERTCRQCYSGNYSKPSFIPTEQNSTTPTSTRSSTVTSETEKLQDNSQITTRSHIYYETYRISGFHPGVYNAPPQPKSAKKLPNADLETKKIVAEHTCPITTYKHAYYKEFSIAGFDPIRTSPPTQLDPANQMADKPAEKLGKGLRTNPRANPQALVLKSAEKKLLLLPRHISHFSQSRRRRKTKIIRTWIMMWRHVLKLSKS</sequence>
<comment type="caution">
    <text evidence="2">The sequence shown here is derived from an EMBL/GenBank/DDBJ whole genome shotgun (WGS) entry which is preliminary data.</text>
</comment>
<organism evidence="2 3">
    <name type="scientific">Sclerotinia trifoliorum</name>
    <dbReference type="NCBI Taxonomy" id="28548"/>
    <lineage>
        <taxon>Eukaryota</taxon>
        <taxon>Fungi</taxon>
        <taxon>Dikarya</taxon>
        <taxon>Ascomycota</taxon>
        <taxon>Pezizomycotina</taxon>
        <taxon>Leotiomycetes</taxon>
        <taxon>Helotiales</taxon>
        <taxon>Sclerotiniaceae</taxon>
        <taxon>Sclerotinia</taxon>
    </lineage>
</organism>
<gene>
    <name evidence="2" type="ORF">SCLTRI_LOCUS5735</name>
</gene>
<accession>A0A8H2VXN9</accession>
<keyword evidence="3" id="KW-1185">Reference proteome</keyword>
<reference evidence="2" key="1">
    <citation type="submission" date="2020-10" db="EMBL/GenBank/DDBJ databases">
        <authorList>
            <person name="Kusch S."/>
        </authorList>
    </citation>
    <scope>NUCLEOTIDE SEQUENCE</scope>
    <source>
        <strain evidence="2">SwB9</strain>
    </source>
</reference>
<feature type="region of interest" description="Disordered" evidence="1">
    <location>
        <begin position="37"/>
        <end position="58"/>
    </location>
</feature>
<dbReference type="EMBL" id="CAJHIA010000017">
    <property type="protein sequence ID" value="CAD6446019.1"/>
    <property type="molecule type" value="Genomic_DNA"/>
</dbReference>
<evidence type="ECO:0000313" key="2">
    <source>
        <dbReference type="EMBL" id="CAD6446019.1"/>
    </source>
</evidence>